<dbReference type="EMBL" id="JAATEJ010000024">
    <property type="protein sequence ID" value="NJP46836.1"/>
    <property type="molecule type" value="Genomic_DNA"/>
</dbReference>
<accession>A0ABX0ZUC7</accession>
<evidence type="ECO:0000313" key="2">
    <source>
        <dbReference type="Proteomes" id="UP000734511"/>
    </source>
</evidence>
<dbReference type="RefSeq" id="WP_167985682.1">
    <property type="nucleotide sequence ID" value="NZ_JAATEJ010000024.1"/>
</dbReference>
<keyword evidence="2" id="KW-1185">Reference proteome</keyword>
<comment type="caution">
    <text evidence="1">The sequence shown here is derived from an EMBL/GenBank/DDBJ whole genome shotgun (WGS) entry which is preliminary data.</text>
</comment>
<organism evidence="1 2">
    <name type="scientific">Actinacidiphila epipremni</name>
    <dbReference type="NCBI Taxonomy" id="2053013"/>
    <lineage>
        <taxon>Bacteria</taxon>
        <taxon>Bacillati</taxon>
        <taxon>Actinomycetota</taxon>
        <taxon>Actinomycetes</taxon>
        <taxon>Kitasatosporales</taxon>
        <taxon>Streptomycetaceae</taxon>
        <taxon>Actinacidiphila</taxon>
    </lineage>
</organism>
<proteinExistence type="predicted"/>
<name>A0ABX0ZUC7_9ACTN</name>
<gene>
    <name evidence="1" type="ORF">HCN08_26020</name>
</gene>
<dbReference type="Proteomes" id="UP000734511">
    <property type="component" value="Unassembled WGS sequence"/>
</dbReference>
<dbReference type="Gene3D" id="3.40.50.2300">
    <property type="match status" value="1"/>
</dbReference>
<reference evidence="1 2" key="1">
    <citation type="submission" date="2020-03" db="EMBL/GenBank/DDBJ databases">
        <title>WGS of actinomycetes isolated from Thailand.</title>
        <authorList>
            <person name="Thawai C."/>
        </authorList>
    </citation>
    <scope>NUCLEOTIDE SEQUENCE [LARGE SCALE GENOMIC DNA]</scope>
    <source>
        <strain evidence="1 2">PRB2-1</strain>
    </source>
</reference>
<evidence type="ECO:0000313" key="1">
    <source>
        <dbReference type="EMBL" id="NJP46836.1"/>
    </source>
</evidence>
<protein>
    <submittedName>
        <fullName evidence="1">BMP family ABC transporter substrate-binding protein</fullName>
    </submittedName>
</protein>
<sequence>MKVWVAGHRWWVLGAGALVVAAAVVVGVVLAGGGGSHGRTLPPARARVYTDQQACLLTGEKGTADPAAAPVWAGMQDASQRTRAKVTYLAMAGEQSVGAAGPYLATLAGRKCTVVLTVGTAPDGAVAGVAPEYPGIRFLVVAAAGGGHDGANVTTVAGTRTAVGAAVEAALGR</sequence>